<comment type="caution">
    <text evidence="3">The sequence shown here is derived from an EMBL/GenBank/DDBJ whole genome shotgun (WGS) entry which is preliminary data.</text>
</comment>
<keyword evidence="2" id="KW-0812">Transmembrane</keyword>
<dbReference type="AlphaFoldDB" id="A0AAD7I4M8"/>
<protein>
    <submittedName>
        <fullName evidence="3">Uncharacterized protein</fullName>
    </submittedName>
</protein>
<organism evidence="3 4">
    <name type="scientific">Mycena metata</name>
    <dbReference type="NCBI Taxonomy" id="1033252"/>
    <lineage>
        <taxon>Eukaryota</taxon>
        <taxon>Fungi</taxon>
        <taxon>Dikarya</taxon>
        <taxon>Basidiomycota</taxon>
        <taxon>Agaricomycotina</taxon>
        <taxon>Agaricomycetes</taxon>
        <taxon>Agaricomycetidae</taxon>
        <taxon>Agaricales</taxon>
        <taxon>Marasmiineae</taxon>
        <taxon>Mycenaceae</taxon>
        <taxon>Mycena</taxon>
    </lineage>
</organism>
<keyword evidence="2" id="KW-1133">Transmembrane helix</keyword>
<gene>
    <name evidence="3" type="ORF">B0H16DRAFT_1731612</name>
</gene>
<dbReference type="EMBL" id="JARKIB010000130">
    <property type="protein sequence ID" value="KAJ7734854.1"/>
    <property type="molecule type" value="Genomic_DNA"/>
</dbReference>
<reference evidence="3" key="1">
    <citation type="submission" date="2023-03" db="EMBL/GenBank/DDBJ databases">
        <title>Massive genome expansion in bonnet fungi (Mycena s.s.) driven by repeated elements and novel gene families across ecological guilds.</title>
        <authorList>
            <consortium name="Lawrence Berkeley National Laboratory"/>
            <person name="Harder C.B."/>
            <person name="Miyauchi S."/>
            <person name="Viragh M."/>
            <person name="Kuo A."/>
            <person name="Thoen E."/>
            <person name="Andreopoulos B."/>
            <person name="Lu D."/>
            <person name="Skrede I."/>
            <person name="Drula E."/>
            <person name="Henrissat B."/>
            <person name="Morin E."/>
            <person name="Kohler A."/>
            <person name="Barry K."/>
            <person name="LaButti K."/>
            <person name="Morin E."/>
            <person name="Salamov A."/>
            <person name="Lipzen A."/>
            <person name="Mereny Z."/>
            <person name="Hegedus B."/>
            <person name="Baldrian P."/>
            <person name="Stursova M."/>
            <person name="Weitz H."/>
            <person name="Taylor A."/>
            <person name="Grigoriev I.V."/>
            <person name="Nagy L.G."/>
            <person name="Martin F."/>
            <person name="Kauserud H."/>
        </authorList>
    </citation>
    <scope>NUCLEOTIDE SEQUENCE</scope>
    <source>
        <strain evidence="3">CBHHK182m</strain>
    </source>
</reference>
<feature type="transmembrane region" description="Helical" evidence="2">
    <location>
        <begin position="153"/>
        <end position="178"/>
    </location>
</feature>
<evidence type="ECO:0000256" key="1">
    <source>
        <dbReference type="SAM" id="MobiDB-lite"/>
    </source>
</evidence>
<evidence type="ECO:0000256" key="2">
    <source>
        <dbReference type="SAM" id="Phobius"/>
    </source>
</evidence>
<proteinExistence type="predicted"/>
<keyword evidence="4" id="KW-1185">Reference proteome</keyword>
<dbReference type="Proteomes" id="UP001215598">
    <property type="component" value="Unassembled WGS sequence"/>
</dbReference>
<sequence length="254" mass="28406">MCSLNAGGQRAIQIRAPPPPRFDWGGAQGALGRGTLTRPPPSYPPLGCWFVAGGVGSKHPPRPAALRFAGRAARSHRRVDAHHLPCPRPSLPLVPPHPLVGRQRRHIQIRAQPPPRFDLREAPLAPGHPPTSSSQTLYMANFIFILSPSQNMLVIGHVAAQIFQLFLVFLCAHFVLFISSPTQLQLVVVDLPPPLPPPYPHLCHRPRHPTPDLSIHRSLLKFVCNRPLRVLKLRLASNWHQYHSPFPFRRFVLQ</sequence>
<name>A0AAD7I4M8_9AGAR</name>
<feature type="region of interest" description="Disordered" evidence="1">
    <location>
        <begin position="1"/>
        <end position="38"/>
    </location>
</feature>
<evidence type="ECO:0000313" key="4">
    <source>
        <dbReference type="Proteomes" id="UP001215598"/>
    </source>
</evidence>
<accession>A0AAD7I4M8</accession>
<keyword evidence="2" id="KW-0472">Membrane</keyword>
<evidence type="ECO:0000313" key="3">
    <source>
        <dbReference type="EMBL" id="KAJ7734854.1"/>
    </source>
</evidence>